<keyword evidence="1" id="KW-0732">Signal</keyword>
<evidence type="ECO:0000313" key="4">
    <source>
        <dbReference type="Proteomes" id="UP000198287"/>
    </source>
</evidence>
<evidence type="ECO:0000313" key="3">
    <source>
        <dbReference type="EMBL" id="OXA60138.1"/>
    </source>
</evidence>
<dbReference type="Proteomes" id="UP000198287">
    <property type="component" value="Unassembled WGS sequence"/>
</dbReference>
<evidence type="ECO:0000256" key="1">
    <source>
        <dbReference type="SAM" id="SignalP"/>
    </source>
</evidence>
<proteinExistence type="predicted"/>
<reference evidence="3 4" key="1">
    <citation type="submission" date="2015-12" db="EMBL/GenBank/DDBJ databases">
        <title>The genome of Folsomia candida.</title>
        <authorList>
            <person name="Faddeeva A."/>
            <person name="Derks M.F."/>
            <person name="Anvar Y."/>
            <person name="Smit S."/>
            <person name="Van Straalen N."/>
            <person name="Roelofs D."/>
        </authorList>
    </citation>
    <scope>NUCLEOTIDE SEQUENCE [LARGE SCALE GENOMIC DNA]</scope>
    <source>
        <strain evidence="3 4">VU population</strain>
        <tissue evidence="3">Whole body</tissue>
    </source>
</reference>
<feature type="signal peptide" evidence="1">
    <location>
        <begin position="1"/>
        <end position="23"/>
    </location>
</feature>
<evidence type="ECO:0000259" key="2">
    <source>
        <dbReference type="Pfam" id="PF01738"/>
    </source>
</evidence>
<dbReference type="PANTHER" id="PTHR47668:SF1">
    <property type="entry name" value="DIENELACTONE HYDROLASE DOMAIN-CONTAINING PROTEIN-RELATED"/>
    <property type="match status" value="1"/>
</dbReference>
<dbReference type="Gene3D" id="3.40.50.1820">
    <property type="entry name" value="alpha/beta hydrolase"/>
    <property type="match status" value="1"/>
</dbReference>
<dbReference type="GO" id="GO:0016787">
    <property type="term" value="F:hydrolase activity"/>
    <property type="evidence" value="ECO:0007669"/>
    <property type="project" value="InterPro"/>
</dbReference>
<dbReference type="InterPro" id="IPR029058">
    <property type="entry name" value="AB_hydrolase_fold"/>
</dbReference>
<comment type="caution">
    <text evidence="3">The sequence shown here is derived from an EMBL/GenBank/DDBJ whole genome shotgun (WGS) entry which is preliminary data.</text>
</comment>
<accession>A0A226ESD7</accession>
<dbReference type="SUPFAM" id="SSF53474">
    <property type="entry name" value="alpha/beta-Hydrolases"/>
    <property type="match status" value="1"/>
</dbReference>
<feature type="domain" description="Dienelactone hydrolase" evidence="2">
    <location>
        <begin position="62"/>
        <end position="242"/>
    </location>
</feature>
<feature type="chain" id="PRO_5012556349" evidence="1">
    <location>
        <begin position="24"/>
        <end position="679"/>
    </location>
</feature>
<dbReference type="EMBL" id="LNIX01000002">
    <property type="protein sequence ID" value="OXA60138.1"/>
    <property type="molecule type" value="Genomic_DNA"/>
</dbReference>
<sequence>MGLQNIILPSFLLCVTLFIFVNCHNPAYQTGRQEQCPILKQEIDYTHKGRVYQLGNLSIYETPDMTPRRLLIAVYDIFGDTANTRLFADLMAETYGFRIVVPDFYRGEPWDHTLWPPIPEDYAAWQERVANWDTIVQYDVQNILGFYNSTFGIDQVGIFGFCWGGKISTLAASQLPIKAAGLVHPSSVTNEMAQDVQAPMYLFPCLDDPDMTPFYDVLKMKFGDNSGHRRYTDMCHGFATSMGNFSNPLVFQRVEQTIDILGNFFKIHKVSQLPSTSYCQLTIMAFSNACKIYLRHDQKAKDVGTHSYRNVAIYAPSWIKEGLEKLSLALGNTKFAVFEPRRGDKPLDEFTVGPKMSLATVQKISRNEEQNVSGTINKTLYAEGGLEDMLILLAMKDLVRQSIIVGRDVATHYGGYGSSRVKMKAPRPIYICDLAGLQFQRKYNTGRLVLLFQKQSPDTVGLLDDFIFEHVVGEKRKSYDEAKADHADRYISTQSFGNVSSLFDVYAYQKFVASDVVLAGLAVAEMASRNGERVAFKFLKYGTGFFAGSFSRETNKNILKGVVMGLEILFSTYGSKVLGQIKHLEFPFYQIDEECKAKLETIKEKYDVSFSFSHDDALKPMPDKGLIVATTNCGDSMAVLGNEMSFSSVDAAIAENLKSKGAIFCPILNPEIEEKFLDV</sequence>
<name>A0A226ESD7_FOLCA</name>
<dbReference type="AlphaFoldDB" id="A0A226ESD7"/>
<dbReference type="Pfam" id="PF01738">
    <property type="entry name" value="DLH"/>
    <property type="match status" value="1"/>
</dbReference>
<dbReference type="OrthoDB" id="7772521at2759"/>
<organism evidence="3 4">
    <name type="scientific">Folsomia candida</name>
    <name type="common">Springtail</name>
    <dbReference type="NCBI Taxonomy" id="158441"/>
    <lineage>
        <taxon>Eukaryota</taxon>
        <taxon>Metazoa</taxon>
        <taxon>Ecdysozoa</taxon>
        <taxon>Arthropoda</taxon>
        <taxon>Hexapoda</taxon>
        <taxon>Collembola</taxon>
        <taxon>Entomobryomorpha</taxon>
        <taxon>Isotomoidea</taxon>
        <taxon>Isotomidae</taxon>
        <taxon>Proisotominae</taxon>
        <taxon>Folsomia</taxon>
    </lineage>
</organism>
<keyword evidence="4" id="KW-1185">Reference proteome</keyword>
<protein>
    <submittedName>
        <fullName evidence="3">Carboxymethylenebutenolidase</fullName>
    </submittedName>
</protein>
<gene>
    <name evidence="3" type="ORF">Fcan01_05052</name>
</gene>
<dbReference type="InterPro" id="IPR002925">
    <property type="entry name" value="Dienelactn_hydro"/>
</dbReference>
<dbReference type="PANTHER" id="PTHR47668">
    <property type="entry name" value="DIENELACTONE HYDROLASE FAMILY PROTEIN (AFU_ORTHOLOGUE AFUA_6G01940)"/>
    <property type="match status" value="1"/>
</dbReference>